<feature type="domain" description="VWFA" evidence="3">
    <location>
        <begin position="671"/>
        <end position="861"/>
    </location>
</feature>
<dbReference type="InterPro" id="IPR002035">
    <property type="entry name" value="VWF_A"/>
</dbReference>
<keyword evidence="1" id="KW-0175">Coiled coil</keyword>
<dbReference type="PANTHER" id="PTHR45751">
    <property type="entry name" value="COPINE FAMILY PROTEIN 1"/>
    <property type="match status" value="1"/>
</dbReference>
<evidence type="ECO:0000256" key="1">
    <source>
        <dbReference type="SAM" id="Coils"/>
    </source>
</evidence>
<sequence>MEPTSRDENSILSMDENEIRKTHAPDGKKVDVRLLYKLINTTLMPSATSIVERDHHRVVDANPLIKIYKKLKGFMGDHVNPLLHSLHLNRFNNSSDQELAKTVHKIYLELSCKCSKGKAGDVNSETVALFKKLSNYSWEVKMVLAFAGFAVVYGESAVKADQTDPLAESIKLMKKSPDQSILWKIHNLIDAIVKVTNTVVKIGDSQPENIETVVSWTVKSIVFCTSHITGSLGLDVRDDNKDDDDDDDDLTQLTKKIVEMNRKLLAKEKIKPTRELIIDVNAIQSTHAPDGENLELGPLHEFINQILMYKSSSSTSSTAAEEEAPRYRVRDILLVVAYLVILLLTGLLYARYHWNWIFTCWLCFWVLISFYTGQLVRANPMIKLCKELFEGTTGNHPPENDVLEDQLQTFRNSTERYLEDLTDPVQKIFDELSCKCLGEGDANSKTVALFNTLSQYSWEAKMILALAAFSIMYGESLLMANLTNPFVGSIKLLKQVPDKSKLSKIRSFIAAMVKVTDTIVEVVKVNEPQPENISTLIQTIVSWTVGSLIVCTSQIIGLDEEYTDDELLKLTKTVNGMNTQVGQELDTWRQSIEEEAKRKAEEEIKRKAIEEAKRKAKEEAEKKAKEIQEKVNQMMQNIPTDSDNGTILNSIPLPENKEQVATNLRHAGLESSNLIIGMDFSASNGGNGKKTFQGRSLHDIRGSPNPYQQAIDIIGNTLAPFTKNNKIHCYGFGDATTGGDYVFSFHSDLTPCQSFEEVLMCYKKIAQNVELSGPTLFAPIVDAAIDIVEKSGGQHHVLVIIADDWIRHEVEKKSIITASGYALSIVYVGVGDESWDKMKGFSDKIRGRQFDNFQFVDFNDIMTRYEKQSEKEAAFSLVSTMKIPKQYKAAKEHGFLNHKTGRQSKVVPIPPSFMR</sequence>
<comment type="caution">
    <text evidence="4">The sequence shown here is derived from an EMBL/GenBank/DDBJ whole genome shotgun (WGS) entry which is preliminary data.</text>
</comment>
<dbReference type="PANTHER" id="PTHR45751:SF16">
    <property type="entry name" value="E3 UBIQUITIN-PROTEIN LIGASE RGLG4"/>
    <property type="match status" value="1"/>
</dbReference>
<dbReference type="SMART" id="SM00327">
    <property type="entry name" value="VWA"/>
    <property type="match status" value="1"/>
</dbReference>
<feature type="transmembrane region" description="Helical" evidence="2">
    <location>
        <begin position="356"/>
        <end position="376"/>
    </location>
</feature>
<dbReference type="Pfam" id="PF07002">
    <property type="entry name" value="Copine"/>
    <property type="match status" value="1"/>
</dbReference>
<dbReference type="InterPro" id="IPR052079">
    <property type="entry name" value="E3_ligase/Copine_domain"/>
</dbReference>
<keyword evidence="2" id="KW-0472">Membrane</keyword>
<accession>A0A9Q0QXA0</accession>
<dbReference type="AlphaFoldDB" id="A0A9Q0QXA0"/>
<reference evidence="4" key="1">
    <citation type="journal article" date="2023" name="Plant J.">
        <title>The genome of the king protea, Protea cynaroides.</title>
        <authorList>
            <person name="Chang J."/>
            <person name="Duong T.A."/>
            <person name="Schoeman C."/>
            <person name="Ma X."/>
            <person name="Roodt D."/>
            <person name="Barker N."/>
            <person name="Li Z."/>
            <person name="Van de Peer Y."/>
            <person name="Mizrachi E."/>
        </authorList>
    </citation>
    <scope>NUCLEOTIDE SEQUENCE</scope>
    <source>
        <tissue evidence="4">Young leaves</tissue>
    </source>
</reference>
<protein>
    <recommendedName>
        <fullName evidence="3">VWFA domain-containing protein</fullName>
    </recommendedName>
</protein>
<feature type="coiled-coil region" evidence="1">
    <location>
        <begin position="585"/>
        <end position="637"/>
    </location>
</feature>
<keyword evidence="2" id="KW-0812">Transmembrane</keyword>
<dbReference type="GO" id="GO:0005634">
    <property type="term" value="C:nucleus"/>
    <property type="evidence" value="ECO:0007669"/>
    <property type="project" value="TreeGrafter"/>
</dbReference>
<dbReference type="GO" id="GO:0016567">
    <property type="term" value="P:protein ubiquitination"/>
    <property type="evidence" value="ECO:0007669"/>
    <property type="project" value="TreeGrafter"/>
</dbReference>
<dbReference type="InterPro" id="IPR010734">
    <property type="entry name" value="Copine_C"/>
</dbReference>
<evidence type="ECO:0000259" key="3">
    <source>
        <dbReference type="SMART" id="SM00327"/>
    </source>
</evidence>
<name>A0A9Q0QXA0_9MAGN</name>
<keyword evidence="2" id="KW-1133">Transmembrane helix</keyword>
<dbReference type="InterPro" id="IPR027942">
    <property type="entry name" value="SEO_N"/>
</dbReference>
<proteinExistence type="predicted"/>
<dbReference type="EMBL" id="JAMYWD010000003">
    <property type="protein sequence ID" value="KAJ4975475.1"/>
    <property type="molecule type" value="Genomic_DNA"/>
</dbReference>
<dbReference type="Pfam" id="PF14576">
    <property type="entry name" value="SEO_N"/>
    <property type="match status" value="2"/>
</dbReference>
<evidence type="ECO:0000313" key="4">
    <source>
        <dbReference type="EMBL" id="KAJ4975475.1"/>
    </source>
</evidence>
<evidence type="ECO:0000256" key="2">
    <source>
        <dbReference type="SAM" id="Phobius"/>
    </source>
</evidence>
<dbReference type="Proteomes" id="UP001141806">
    <property type="component" value="Unassembled WGS sequence"/>
</dbReference>
<dbReference type="GO" id="GO:0004842">
    <property type="term" value="F:ubiquitin-protein transferase activity"/>
    <property type="evidence" value="ECO:0007669"/>
    <property type="project" value="TreeGrafter"/>
</dbReference>
<feature type="transmembrane region" description="Helical" evidence="2">
    <location>
        <begin position="332"/>
        <end position="350"/>
    </location>
</feature>
<keyword evidence="5" id="KW-1185">Reference proteome</keyword>
<evidence type="ECO:0000313" key="5">
    <source>
        <dbReference type="Proteomes" id="UP001141806"/>
    </source>
</evidence>
<organism evidence="4 5">
    <name type="scientific">Protea cynaroides</name>
    <dbReference type="NCBI Taxonomy" id="273540"/>
    <lineage>
        <taxon>Eukaryota</taxon>
        <taxon>Viridiplantae</taxon>
        <taxon>Streptophyta</taxon>
        <taxon>Embryophyta</taxon>
        <taxon>Tracheophyta</taxon>
        <taxon>Spermatophyta</taxon>
        <taxon>Magnoliopsida</taxon>
        <taxon>Proteales</taxon>
        <taxon>Proteaceae</taxon>
        <taxon>Protea</taxon>
    </lineage>
</organism>
<dbReference type="OrthoDB" id="5855668at2759"/>
<gene>
    <name evidence="4" type="ORF">NE237_000581</name>
</gene>